<evidence type="ECO:0000313" key="3">
    <source>
        <dbReference type="Proteomes" id="UP000036932"/>
    </source>
</evidence>
<dbReference type="PROSITE" id="PS51257">
    <property type="entry name" value="PROKAR_LIPOPROTEIN"/>
    <property type="match status" value="1"/>
</dbReference>
<reference evidence="3" key="1">
    <citation type="submission" date="2015-08" db="EMBL/GenBank/DDBJ databases">
        <title>Genome sequencing project for genomic taxonomy and phylogenomics of Bacillus-like bacteria.</title>
        <authorList>
            <person name="Liu B."/>
            <person name="Wang J."/>
            <person name="Zhu Y."/>
            <person name="Liu G."/>
            <person name="Chen Q."/>
            <person name="Chen Z."/>
            <person name="Lan J."/>
            <person name="Che J."/>
            <person name="Ge C."/>
            <person name="Shi H."/>
            <person name="Pan Z."/>
            <person name="Liu X."/>
        </authorList>
    </citation>
    <scope>NUCLEOTIDE SEQUENCE [LARGE SCALE GENOMIC DNA]</scope>
    <source>
        <strain evidence="3">FJAT-22460</strain>
    </source>
</reference>
<dbReference type="Proteomes" id="UP000036932">
    <property type="component" value="Unassembled WGS sequence"/>
</dbReference>
<name>A0A0M1NZF4_9BACL</name>
<protein>
    <recommendedName>
        <fullName evidence="4">Lipoprotein</fullName>
    </recommendedName>
</protein>
<dbReference type="EMBL" id="LIUT01000002">
    <property type="protein sequence ID" value="KOR87601.1"/>
    <property type="molecule type" value="Genomic_DNA"/>
</dbReference>
<feature type="signal peptide" evidence="1">
    <location>
        <begin position="1"/>
        <end position="20"/>
    </location>
</feature>
<accession>A0A0M1NZF4</accession>
<evidence type="ECO:0000313" key="2">
    <source>
        <dbReference type="EMBL" id="KOR87601.1"/>
    </source>
</evidence>
<organism evidence="2 3">
    <name type="scientific">Paenibacillus solani</name>
    <dbReference type="NCBI Taxonomy" id="1705565"/>
    <lineage>
        <taxon>Bacteria</taxon>
        <taxon>Bacillati</taxon>
        <taxon>Bacillota</taxon>
        <taxon>Bacilli</taxon>
        <taxon>Bacillales</taxon>
        <taxon>Paenibacillaceae</taxon>
        <taxon>Paenibacillus</taxon>
    </lineage>
</organism>
<evidence type="ECO:0008006" key="4">
    <source>
        <dbReference type="Google" id="ProtNLM"/>
    </source>
</evidence>
<evidence type="ECO:0000256" key="1">
    <source>
        <dbReference type="SAM" id="SignalP"/>
    </source>
</evidence>
<sequence>MKKYLLSLALIALLIGCSKPEPVYKPPTNEQITDYVYSNNLDLEDSIWTNDSAIILLNNSLITLYADQQGKIYDQKMSWGANSSDPVFVGDGSPFIAIIINENLLSSGADRILVTYTNGKSHSRGITGKKGYLIPNTETSEVDNIIILDNDGEELYRKRE</sequence>
<comment type="caution">
    <text evidence="2">The sequence shown here is derived from an EMBL/GenBank/DDBJ whole genome shotgun (WGS) entry which is preliminary data.</text>
</comment>
<keyword evidence="3" id="KW-1185">Reference proteome</keyword>
<dbReference type="AlphaFoldDB" id="A0A0M1NZF4"/>
<dbReference type="RefSeq" id="WP_054403752.1">
    <property type="nucleotide sequence ID" value="NZ_LIUT01000002.1"/>
</dbReference>
<dbReference type="PATRIC" id="fig|1705565.3.peg.301"/>
<keyword evidence="1" id="KW-0732">Signal</keyword>
<gene>
    <name evidence="2" type="ORF">AM231_16995</name>
</gene>
<proteinExistence type="predicted"/>
<feature type="chain" id="PRO_5039023787" description="Lipoprotein" evidence="1">
    <location>
        <begin position="21"/>
        <end position="160"/>
    </location>
</feature>